<evidence type="ECO:0000313" key="1">
    <source>
        <dbReference type="EMBL" id="VDI34864.1"/>
    </source>
</evidence>
<sequence length="154" mass="17096">MAQVLAVQGDVRHGFCYNCTFNHDFARITGLAASYNGNLVLCDHNNKTLILVDNIGNYITKLNVDSEPFDVAITGQNVGYITEPNTRSVLQIDPERMVVLSKNTCNDLRTTLTSTVKGSGSLVVNVNGFSYIYDYTNIRLVDVIIHYKDGLFLI</sequence>
<comment type="caution">
    <text evidence="1">The sequence shown here is derived from an EMBL/GenBank/DDBJ whole genome shotgun (WGS) entry which is preliminary data.</text>
</comment>
<accession>A0A8B6EKQ3</accession>
<dbReference type="InterPro" id="IPR011042">
    <property type="entry name" value="6-blade_b-propeller_TolB-like"/>
</dbReference>
<keyword evidence="2" id="KW-1185">Reference proteome</keyword>
<proteinExistence type="predicted"/>
<reference evidence="1" key="1">
    <citation type="submission" date="2018-11" db="EMBL/GenBank/DDBJ databases">
        <authorList>
            <person name="Alioto T."/>
            <person name="Alioto T."/>
        </authorList>
    </citation>
    <scope>NUCLEOTIDE SEQUENCE</scope>
</reference>
<gene>
    <name evidence="1" type="ORF">MGAL_10B083352</name>
</gene>
<name>A0A8B6EKQ3_MYTGA</name>
<dbReference type="Proteomes" id="UP000596742">
    <property type="component" value="Unassembled WGS sequence"/>
</dbReference>
<protein>
    <submittedName>
        <fullName evidence="1">Uncharacterized protein</fullName>
    </submittedName>
</protein>
<dbReference type="AlphaFoldDB" id="A0A8B6EKQ3"/>
<dbReference type="SUPFAM" id="SSF101898">
    <property type="entry name" value="NHL repeat"/>
    <property type="match status" value="1"/>
</dbReference>
<evidence type="ECO:0000313" key="2">
    <source>
        <dbReference type="Proteomes" id="UP000596742"/>
    </source>
</evidence>
<organism evidence="1 2">
    <name type="scientific">Mytilus galloprovincialis</name>
    <name type="common">Mediterranean mussel</name>
    <dbReference type="NCBI Taxonomy" id="29158"/>
    <lineage>
        <taxon>Eukaryota</taxon>
        <taxon>Metazoa</taxon>
        <taxon>Spiralia</taxon>
        <taxon>Lophotrochozoa</taxon>
        <taxon>Mollusca</taxon>
        <taxon>Bivalvia</taxon>
        <taxon>Autobranchia</taxon>
        <taxon>Pteriomorphia</taxon>
        <taxon>Mytilida</taxon>
        <taxon>Mytiloidea</taxon>
        <taxon>Mytilidae</taxon>
        <taxon>Mytilinae</taxon>
        <taxon>Mytilus</taxon>
    </lineage>
</organism>
<dbReference type="EMBL" id="UYJE01005186">
    <property type="protein sequence ID" value="VDI34864.1"/>
    <property type="molecule type" value="Genomic_DNA"/>
</dbReference>
<dbReference type="Gene3D" id="2.120.10.30">
    <property type="entry name" value="TolB, C-terminal domain"/>
    <property type="match status" value="1"/>
</dbReference>